<proteinExistence type="inferred from homology"/>
<dbReference type="GO" id="GO:0005886">
    <property type="term" value="C:plasma membrane"/>
    <property type="evidence" value="ECO:0007669"/>
    <property type="project" value="UniProtKB-SubCell"/>
</dbReference>
<sequence length="331" mass="36058">MTLKSKLILDQPLAAPAADPLKPGQALAEDDFIRLDDTEPVPLAALRPRRRHRLWASAIALLLLLLLVDSGLSLWQTWQQSRLLGAAWSLALGLLAVAALATLWRELRLLRRLEQVGRQRARAEALLAGAGSGQARPLCEQLAAQGGLTHTEGFQQWRAGLEQQELDGEVLALYSRLVLAGQDRQARARVLKWSGEAAVMVAASPLAAVDMLLVLWRNLRMIEDITQCYGIRLGALSRMRLLRGVLHNMLYAGVSEAAVDMGMDLLGLELAGRLSARAGQGVGAGLLTARLGLQAMDLCRPVPWQGDEKKQLGGIRRALVDKVLRLLTPKS</sequence>
<gene>
    <name evidence="9" type="ORF">C7I36_08120</name>
</gene>
<protein>
    <submittedName>
        <fullName evidence="9">TIGR01620 family protein</fullName>
    </submittedName>
</protein>
<comment type="caution">
    <text evidence="9">The sequence shown here is derived from an EMBL/GenBank/DDBJ whole genome shotgun (WGS) entry which is preliminary data.</text>
</comment>
<dbReference type="InterPro" id="IPR006507">
    <property type="entry name" value="UPF0283"/>
</dbReference>
<evidence type="ECO:0000256" key="5">
    <source>
        <dbReference type="ARBA" id="ARBA00022692"/>
    </source>
</evidence>
<dbReference type="OrthoDB" id="958025at2"/>
<organism evidence="9 10">
    <name type="scientific">Zobellella taiwanensis</name>
    <dbReference type="NCBI Taxonomy" id="347535"/>
    <lineage>
        <taxon>Bacteria</taxon>
        <taxon>Pseudomonadati</taxon>
        <taxon>Pseudomonadota</taxon>
        <taxon>Gammaproteobacteria</taxon>
        <taxon>Aeromonadales</taxon>
        <taxon>Aeromonadaceae</taxon>
        <taxon>Zobellella</taxon>
    </lineage>
</organism>
<keyword evidence="3" id="KW-1003">Cell membrane</keyword>
<dbReference type="Pfam" id="PF05128">
    <property type="entry name" value="DUF697"/>
    <property type="match status" value="1"/>
</dbReference>
<keyword evidence="4" id="KW-0997">Cell inner membrane</keyword>
<evidence type="ECO:0000256" key="3">
    <source>
        <dbReference type="ARBA" id="ARBA00022475"/>
    </source>
</evidence>
<evidence type="ECO:0000256" key="8">
    <source>
        <dbReference type="SAM" id="Phobius"/>
    </source>
</evidence>
<keyword evidence="6 8" id="KW-1133">Transmembrane helix</keyword>
<evidence type="ECO:0000256" key="4">
    <source>
        <dbReference type="ARBA" id="ARBA00022519"/>
    </source>
</evidence>
<evidence type="ECO:0000313" key="9">
    <source>
        <dbReference type="EMBL" id="PSJ43883.1"/>
    </source>
</evidence>
<dbReference type="PANTHER" id="PTHR39342">
    <property type="entry name" value="UPF0283 MEMBRANE PROTEIN YCJF"/>
    <property type="match status" value="1"/>
</dbReference>
<feature type="transmembrane region" description="Helical" evidence="8">
    <location>
        <begin position="54"/>
        <end position="74"/>
    </location>
</feature>
<dbReference type="EMBL" id="PXYH01000009">
    <property type="protein sequence ID" value="PSJ43883.1"/>
    <property type="molecule type" value="Genomic_DNA"/>
</dbReference>
<feature type="transmembrane region" description="Helical" evidence="8">
    <location>
        <begin position="86"/>
        <end position="104"/>
    </location>
</feature>
<name>A0A2P7R115_9GAMM</name>
<evidence type="ECO:0000256" key="2">
    <source>
        <dbReference type="ARBA" id="ARBA00008255"/>
    </source>
</evidence>
<evidence type="ECO:0000256" key="7">
    <source>
        <dbReference type="ARBA" id="ARBA00023136"/>
    </source>
</evidence>
<accession>A0A2P7R115</accession>
<reference evidence="9 10" key="1">
    <citation type="submission" date="2018-03" db="EMBL/GenBank/DDBJ databases">
        <title>The draft genome of Zobellella taiwanensis JCM 13381.</title>
        <authorList>
            <person name="Liu L."/>
            <person name="Li L."/>
            <person name="Wang T."/>
            <person name="Zhang X."/>
            <person name="Liang L."/>
        </authorList>
    </citation>
    <scope>NUCLEOTIDE SEQUENCE [LARGE SCALE GENOMIC DNA]</scope>
    <source>
        <strain evidence="9 10">JCM 13381</strain>
    </source>
</reference>
<dbReference type="NCBIfam" id="TIGR01620">
    <property type="entry name" value="hyp_HI0043"/>
    <property type="match status" value="1"/>
</dbReference>
<dbReference type="InterPro" id="IPR021147">
    <property type="entry name" value="DUF697"/>
</dbReference>
<evidence type="ECO:0000256" key="1">
    <source>
        <dbReference type="ARBA" id="ARBA00004429"/>
    </source>
</evidence>
<dbReference type="Proteomes" id="UP000242181">
    <property type="component" value="Unassembled WGS sequence"/>
</dbReference>
<dbReference type="RefSeq" id="WP_106453225.1">
    <property type="nucleotide sequence ID" value="NZ_PXYH01000009.1"/>
</dbReference>
<keyword evidence="7 8" id="KW-0472">Membrane</keyword>
<evidence type="ECO:0000313" key="10">
    <source>
        <dbReference type="Proteomes" id="UP000242181"/>
    </source>
</evidence>
<keyword evidence="5 8" id="KW-0812">Transmembrane</keyword>
<comment type="similarity">
    <text evidence="2">Belongs to the UPF0283 family.</text>
</comment>
<keyword evidence="10" id="KW-1185">Reference proteome</keyword>
<comment type="subcellular location">
    <subcellularLocation>
        <location evidence="1">Cell inner membrane</location>
        <topology evidence="1">Multi-pass membrane protein</topology>
    </subcellularLocation>
</comment>
<dbReference type="AlphaFoldDB" id="A0A2P7R115"/>
<dbReference type="PANTHER" id="PTHR39342:SF1">
    <property type="entry name" value="UPF0283 MEMBRANE PROTEIN YCJF"/>
    <property type="match status" value="1"/>
</dbReference>
<evidence type="ECO:0000256" key="6">
    <source>
        <dbReference type="ARBA" id="ARBA00022989"/>
    </source>
</evidence>